<protein>
    <submittedName>
        <fullName evidence="2">Uncharacterized protein</fullName>
    </submittedName>
</protein>
<evidence type="ECO:0000256" key="1">
    <source>
        <dbReference type="SAM" id="MobiDB-lite"/>
    </source>
</evidence>
<dbReference type="EMBL" id="BPLQ01006940">
    <property type="protein sequence ID" value="GIY26407.1"/>
    <property type="molecule type" value="Genomic_DNA"/>
</dbReference>
<name>A0AAV4RYE6_9ARAC</name>
<accession>A0AAV4RYE6</accession>
<keyword evidence="3" id="KW-1185">Reference proteome</keyword>
<feature type="region of interest" description="Disordered" evidence="1">
    <location>
        <begin position="1"/>
        <end position="74"/>
    </location>
</feature>
<gene>
    <name evidence="2" type="ORF">CDAR_569981</name>
</gene>
<feature type="compositionally biased region" description="Basic and acidic residues" evidence="1">
    <location>
        <begin position="58"/>
        <end position="74"/>
    </location>
</feature>
<dbReference type="Proteomes" id="UP001054837">
    <property type="component" value="Unassembled WGS sequence"/>
</dbReference>
<evidence type="ECO:0000313" key="2">
    <source>
        <dbReference type="EMBL" id="GIY26407.1"/>
    </source>
</evidence>
<sequence length="74" mass="8173">MGHKSKEQEAIDTIGEVQGVTNDLPEGSRKQMIGAATATPTQRQKEPGPNGVYPCRPCKRDARLPPRDRPKTIY</sequence>
<comment type="caution">
    <text evidence="2">The sequence shown here is derived from an EMBL/GenBank/DDBJ whole genome shotgun (WGS) entry which is preliminary data.</text>
</comment>
<organism evidence="2 3">
    <name type="scientific">Caerostris darwini</name>
    <dbReference type="NCBI Taxonomy" id="1538125"/>
    <lineage>
        <taxon>Eukaryota</taxon>
        <taxon>Metazoa</taxon>
        <taxon>Ecdysozoa</taxon>
        <taxon>Arthropoda</taxon>
        <taxon>Chelicerata</taxon>
        <taxon>Arachnida</taxon>
        <taxon>Araneae</taxon>
        <taxon>Araneomorphae</taxon>
        <taxon>Entelegynae</taxon>
        <taxon>Araneoidea</taxon>
        <taxon>Araneidae</taxon>
        <taxon>Caerostris</taxon>
    </lineage>
</organism>
<dbReference type="AlphaFoldDB" id="A0AAV4RYE6"/>
<proteinExistence type="predicted"/>
<reference evidence="2 3" key="1">
    <citation type="submission" date="2021-06" db="EMBL/GenBank/DDBJ databases">
        <title>Caerostris darwini draft genome.</title>
        <authorList>
            <person name="Kono N."/>
            <person name="Arakawa K."/>
        </authorList>
    </citation>
    <scope>NUCLEOTIDE SEQUENCE [LARGE SCALE GENOMIC DNA]</scope>
</reference>
<evidence type="ECO:0000313" key="3">
    <source>
        <dbReference type="Proteomes" id="UP001054837"/>
    </source>
</evidence>